<dbReference type="OrthoDB" id="9802824at2"/>
<keyword evidence="4" id="KW-0328">Glycosyltransferase</keyword>
<evidence type="ECO:0000313" key="5">
    <source>
        <dbReference type="Proteomes" id="UP000320386"/>
    </source>
</evidence>
<dbReference type="GO" id="GO:0032264">
    <property type="term" value="P:IMP salvage"/>
    <property type="evidence" value="ECO:0007669"/>
    <property type="project" value="TreeGrafter"/>
</dbReference>
<dbReference type="CDD" id="cd06223">
    <property type="entry name" value="PRTases_typeI"/>
    <property type="match status" value="1"/>
</dbReference>
<dbReference type="Gene3D" id="3.40.50.2020">
    <property type="match status" value="1"/>
</dbReference>
<dbReference type="Pfam" id="PF00156">
    <property type="entry name" value="Pribosyltran"/>
    <property type="match status" value="1"/>
</dbReference>
<evidence type="ECO:0000259" key="3">
    <source>
        <dbReference type="Pfam" id="PF00156"/>
    </source>
</evidence>
<dbReference type="GO" id="GO:0005829">
    <property type="term" value="C:cytosol"/>
    <property type="evidence" value="ECO:0007669"/>
    <property type="project" value="TreeGrafter"/>
</dbReference>
<comment type="catalytic activity">
    <reaction evidence="1">
        <text>GMP + diphosphate = guanine + 5-phospho-alpha-D-ribose 1-diphosphate</text>
        <dbReference type="Rhea" id="RHEA:25424"/>
        <dbReference type="ChEBI" id="CHEBI:16235"/>
        <dbReference type="ChEBI" id="CHEBI:33019"/>
        <dbReference type="ChEBI" id="CHEBI:58017"/>
        <dbReference type="ChEBI" id="CHEBI:58115"/>
        <dbReference type="EC" id="2.4.2.8"/>
    </reaction>
    <physiologicalReaction direction="right-to-left" evidence="1">
        <dbReference type="Rhea" id="RHEA:25426"/>
    </physiologicalReaction>
</comment>
<evidence type="ECO:0000313" key="4">
    <source>
        <dbReference type="EMBL" id="QDU72424.1"/>
    </source>
</evidence>
<dbReference type="PANTHER" id="PTHR43340">
    <property type="entry name" value="HYPOXANTHINE-GUANINE PHOSPHORIBOSYLTRANSFERASE"/>
    <property type="match status" value="1"/>
</dbReference>
<keyword evidence="5" id="KW-1185">Reference proteome</keyword>
<proteinExistence type="predicted"/>
<dbReference type="SUPFAM" id="SSF53271">
    <property type="entry name" value="PRTase-like"/>
    <property type="match status" value="1"/>
</dbReference>
<evidence type="ECO:0000256" key="1">
    <source>
        <dbReference type="ARBA" id="ARBA00048811"/>
    </source>
</evidence>
<feature type="domain" description="Phosphoribosyltransferase" evidence="3">
    <location>
        <begin position="24"/>
        <end position="165"/>
    </location>
</feature>
<dbReference type="EMBL" id="CP036280">
    <property type="protein sequence ID" value="QDU72424.1"/>
    <property type="molecule type" value="Genomic_DNA"/>
</dbReference>
<dbReference type="GO" id="GO:0032263">
    <property type="term" value="P:GMP salvage"/>
    <property type="evidence" value="ECO:0007669"/>
    <property type="project" value="TreeGrafter"/>
</dbReference>
<dbReference type="PANTHER" id="PTHR43340:SF1">
    <property type="entry name" value="HYPOXANTHINE PHOSPHORIBOSYLTRANSFERASE"/>
    <property type="match status" value="1"/>
</dbReference>
<dbReference type="InterPro" id="IPR029057">
    <property type="entry name" value="PRTase-like"/>
</dbReference>
<dbReference type="InterPro" id="IPR050408">
    <property type="entry name" value="HGPRT"/>
</dbReference>
<reference evidence="4 5" key="1">
    <citation type="submission" date="2019-02" db="EMBL/GenBank/DDBJ databases">
        <title>Deep-cultivation of Planctomycetes and their phenomic and genomic characterization uncovers novel biology.</title>
        <authorList>
            <person name="Wiegand S."/>
            <person name="Jogler M."/>
            <person name="Boedeker C."/>
            <person name="Pinto D."/>
            <person name="Vollmers J."/>
            <person name="Rivas-Marin E."/>
            <person name="Kohn T."/>
            <person name="Peeters S.H."/>
            <person name="Heuer A."/>
            <person name="Rast P."/>
            <person name="Oberbeckmann S."/>
            <person name="Bunk B."/>
            <person name="Jeske O."/>
            <person name="Meyerdierks A."/>
            <person name="Storesund J.E."/>
            <person name="Kallscheuer N."/>
            <person name="Luecker S."/>
            <person name="Lage O.M."/>
            <person name="Pohl T."/>
            <person name="Merkel B.J."/>
            <person name="Hornburger P."/>
            <person name="Mueller R.-W."/>
            <person name="Bruemmer F."/>
            <person name="Labrenz M."/>
            <person name="Spormann A.M."/>
            <person name="Op den Camp H."/>
            <person name="Overmann J."/>
            <person name="Amann R."/>
            <person name="Jetten M.S.M."/>
            <person name="Mascher T."/>
            <person name="Medema M.H."/>
            <person name="Devos D.P."/>
            <person name="Kaster A.-K."/>
            <person name="Ovreas L."/>
            <person name="Rohde M."/>
            <person name="Galperin M.Y."/>
            <person name="Jogler C."/>
        </authorList>
    </citation>
    <scope>NUCLEOTIDE SEQUENCE [LARGE SCALE GENOMIC DNA]</scope>
    <source>
        <strain evidence="4 5">Pan265</strain>
    </source>
</reference>
<dbReference type="AlphaFoldDB" id="A0A518BZN0"/>
<dbReference type="GO" id="GO:0046100">
    <property type="term" value="P:hypoxanthine metabolic process"/>
    <property type="evidence" value="ECO:0007669"/>
    <property type="project" value="TreeGrafter"/>
</dbReference>
<dbReference type="KEGG" id="mcad:Pan265_22890"/>
<keyword evidence="4" id="KW-0808">Transferase</keyword>
<accession>A0A518BZN0</accession>
<dbReference type="EC" id="2.4.2.8" evidence="4"/>
<name>A0A518BZN0_9BACT</name>
<dbReference type="RefSeq" id="WP_145446590.1">
    <property type="nucleotide sequence ID" value="NZ_CP036280.1"/>
</dbReference>
<dbReference type="Proteomes" id="UP000320386">
    <property type="component" value="Chromosome"/>
</dbReference>
<dbReference type="GO" id="GO:0004422">
    <property type="term" value="F:hypoxanthine phosphoribosyltransferase activity"/>
    <property type="evidence" value="ECO:0007669"/>
    <property type="project" value="TreeGrafter"/>
</dbReference>
<gene>
    <name evidence="4" type="primary">hpt</name>
    <name evidence="4" type="ORF">Pan265_22890</name>
</gene>
<dbReference type="InterPro" id="IPR000836">
    <property type="entry name" value="PRTase_dom"/>
</dbReference>
<sequence>MDADLETILIDEQQISRRLDDLAARMVAEVPREGGVPAEIVLIPIMTGALVFTADLIRRIPTMLCLHTVAISSYGRATQPGEASFNRELTSLPDDLSGRHVILVDDILDSGQTLKMAQAHVLERGPASMKTCVLLRKPTNAARAVPVEYVGFDIPDRFVVGYGLDLAGYYRNLPMIAVPRASVIERLVEPSATS</sequence>
<comment type="catalytic activity">
    <reaction evidence="2">
        <text>IMP + diphosphate = hypoxanthine + 5-phospho-alpha-D-ribose 1-diphosphate</text>
        <dbReference type="Rhea" id="RHEA:17973"/>
        <dbReference type="ChEBI" id="CHEBI:17368"/>
        <dbReference type="ChEBI" id="CHEBI:33019"/>
        <dbReference type="ChEBI" id="CHEBI:58017"/>
        <dbReference type="ChEBI" id="CHEBI:58053"/>
        <dbReference type="EC" id="2.4.2.8"/>
    </reaction>
    <physiologicalReaction direction="right-to-left" evidence="2">
        <dbReference type="Rhea" id="RHEA:17975"/>
    </physiologicalReaction>
</comment>
<protein>
    <submittedName>
        <fullName evidence="4">Hypoxanthine phosphoribosyltransferase</fullName>
        <ecNumber evidence="4">2.4.2.8</ecNumber>
    </submittedName>
</protein>
<evidence type="ECO:0000256" key="2">
    <source>
        <dbReference type="ARBA" id="ARBA00049402"/>
    </source>
</evidence>
<dbReference type="GO" id="GO:0052657">
    <property type="term" value="F:guanine phosphoribosyltransferase activity"/>
    <property type="evidence" value="ECO:0007669"/>
    <property type="project" value="RHEA"/>
</dbReference>
<dbReference type="GO" id="GO:0000287">
    <property type="term" value="F:magnesium ion binding"/>
    <property type="evidence" value="ECO:0007669"/>
    <property type="project" value="TreeGrafter"/>
</dbReference>
<organism evidence="4 5">
    <name type="scientific">Mucisphaera calidilacus</name>
    <dbReference type="NCBI Taxonomy" id="2527982"/>
    <lineage>
        <taxon>Bacteria</taxon>
        <taxon>Pseudomonadati</taxon>
        <taxon>Planctomycetota</taxon>
        <taxon>Phycisphaerae</taxon>
        <taxon>Phycisphaerales</taxon>
        <taxon>Phycisphaeraceae</taxon>
        <taxon>Mucisphaera</taxon>
    </lineage>
</organism>
<dbReference type="GO" id="GO:0006178">
    <property type="term" value="P:guanine salvage"/>
    <property type="evidence" value="ECO:0007669"/>
    <property type="project" value="TreeGrafter"/>
</dbReference>